<dbReference type="Proteomes" id="UP000030665">
    <property type="component" value="Unassembled WGS sequence"/>
</dbReference>
<organism evidence="1 2">
    <name type="scientific">Trichuris trichiura</name>
    <name type="common">Whipworm</name>
    <name type="synonym">Trichocephalus trichiurus</name>
    <dbReference type="NCBI Taxonomy" id="36087"/>
    <lineage>
        <taxon>Eukaryota</taxon>
        <taxon>Metazoa</taxon>
        <taxon>Ecdysozoa</taxon>
        <taxon>Nematoda</taxon>
        <taxon>Enoplea</taxon>
        <taxon>Dorylaimia</taxon>
        <taxon>Trichinellida</taxon>
        <taxon>Trichuridae</taxon>
        <taxon>Trichuris</taxon>
    </lineage>
</organism>
<reference evidence="1" key="2">
    <citation type="submission" date="2014-03" db="EMBL/GenBank/DDBJ databases">
        <title>The whipworm genome and dual-species transcriptomics of an intimate host-pathogen interaction.</title>
        <authorList>
            <person name="Foth B.J."/>
            <person name="Tsai I.J."/>
            <person name="Reid A.J."/>
            <person name="Bancroft A.J."/>
            <person name="Nichol S."/>
            <person name="Tracey A."/>
            <person name="Holroyd N."/>
            <person name="Cotton J.A."/>
            <person name="Stanley E.J."/>
            <person name="Zarowiecki M."/>
            <person name="Liu J.Z."/>
            <person name="Huckvale T."/>
            <person name="Cooper P.J."/>
            <person name="Grencis R.K."/>
            <person name="Berriman M."/>
        </authorList>
    </citation>
    <scope>NUCLEOTIDE SEQUENCE [LARGE SCALE GENOMIC DNA]</scope>
</reference>
<sequence>MEPYNLPTNSSILPILLIAHRHVCVVSDGSVVTAVNPCSIQKLPTDVRRSEQVEIIRADYGNSVPSLVNADNPLPTWWWLVFTLVRVRNGDPN</sequence>
<reference evidence="1" key="1">
    <citation type="submission" date="2014-01" db="EMBL/GenBank/DDBJ databases">
        <authorList>
            <person name="Aslett M."/>
        </authorList>
    </citation>
    <scope>NUCLEOTIDE SEQUENCE</scope>
</reference>
<proteinExistence type="predicted"/>
<evidence type="ECO:0000313" key="1">
    <source>
        <dbReference type="EMBL" id="CDW60188.1"/>
    </source>
</evidence>
<dbReference type="EMBL" id="HG806940">
    <property type="protein sequence ID" value="CDW60188.1"/>
    <property type="molecule type" value="Genomic_DNA"/>
</dbReference>
<accession>A0A077ZKJ1</accession>
<protein>
    <submittedName>
        <fullName evidence="1">Uncharacterized protein</fullName>
    </submittedName>
</protein>
<name>A0A077ZKJ1_TRITR</name>
<evidence type="ECO:0000313" key="2">
    <source>
        <dbReference type="Proteomes" id="UP000030665"/>
    </source>
</evidence>
<keyword evidence="2" id="KW-1185">Reference proteome</keyword>
<dbReference type="AlphaFoldDB" id="A0A077ZKJ1"/>
<gene>
    <name evidence="1" type="ORF">TTRE_0000854801</name>
</gene>